<organism evidence="2 3">
    <name type="scientific">Paenibacillus lutrae</name>
    <dbReference type="NCBI Taxonomy" id="2078573"/>
    <lineage>
        <taxon>Bacteria</taxon>
        <taxon>Bacillati</taxon>
        <taxon>Bacillota</taxon>
        <taxon>Bacilli</taxon>
        <taxon>Bacillales</taxon>
        <taxon>Paenibacillaceae</taxon>
        <taxon>Paenibacillus</taxon>
    </lineage>
</organism>
<evidence type="ECO:0000259" key="1">
    <source>
        <dbReference type="SMART" id="SM00871"/>
    </source>
</evidence>
<gene>
    <name evidence="2" type="ORF">EDM21_13810</name>
</gene>
<dbReference type="InterPro" id="IPR011256">
    <property type="entry name" value="Reg_factor_effector_dom_sf"/>
</dbReference>
<reference evidence="2 3" key="1">
    <citation type="journal article" date="2019" name="Microorganisms">
        <title>Paenibacillus lutrae sp. nov., A Chitinolytic Species Isolated from A River Otter in Castril Natural Park, Granada, Spain.</title>
        <authorList>
            <person name="Rodriguez M."/>
            <person name="Reina J.C."/>
            <person name="Bejar V."/>
            <person name="Llamas I."/>
        </authorList>
    </citation>
    <scope>NUCLEOTIDE SEQUENCE [LARGE SCALE GENOMIC DNA]</scope>
    <source>
        <strain evidence="2 3">N10</strain>
    </source>
</reference>
<comment type="caution">
    <text evidence="2">The sequence shown here is derived from an EMBL/GenBank/DDBJ whole genome shotgun (WGS) entry which is preliminary data.</text>
</comment>
<dbReference type="SUPFAM" id="SSF55136">
    <property type="entry name" value="Probable bacterial effector-binding domain"/>
    <property type="match status" value="1"/>
</dbReference>
<dbReference type="Pfam" id="PF14526">
    <property type="entry name" value="Cass2"/>
    <property type="match status" value="1"/>
</dbReference>
<evidence type="ECO:0000313" key="2">
    <source>
        <dbReference type="EMBL" id="MVP00583.1"/>
    </source>
</evidence>
<sequence>MNMTNNYTQLPAFELTGVHCRTTNEQEAGPEGKLGALWQRYFESGLSAAPGIRNPQFLYGLYTDYETDASGAYTALIGHELGAGEIREGLATAAVPAAKYKIFTTQRGPVQQVVAQKWQEIWRYFGQSSEERTYTGDFERYDLVKFDPADAVVEIFVAVK</sequence>
<evidence type="ECO:0000313" key="3">
    <source>
        <dbReference type="Proteomes" id="UP000490800"/>
    </source>
</evidence>
<dbReference type="PANTHER" id="PTHR36444">
    <property type="entry name" value="TRANSCRIPTIONAL REGULATOR PROTEIN YOBU-RELATED"/>
    <property type="match status" value="1"/>
</dbReference>
<dbReference type="Proteomes" id="UP000490800">
    <property type="component" value="Unassembled WGS sequence"/>
</dbReference>
<dbReference type="InterPro" id="IPR010499">
    <property type="entry name" value="AraC_E-bd"/>
</dbReference>
<dbReference type="AlphaFoldDB" id="A0A7X3FIY6"/>
<dbReference type="PANTHER" id="PTHR36444:SF2">
    <property type="entry name" value="TRANSCRIPTIONAL REGULATOR PROTEIN YOBU-RELATED"/>
    <property type="match status" value="1"/>
</dbReference>
<dbReference type="InterPro" id="IPR029441">
    <property type="entry name" value="Cass2"/>
</dbReference>
<dbReference type="EMBL" id="RHLK01000007">
    <property type="protein sequence ID" value="MVP00583.1"/>
    <property type="molecule type" value="Genomic_DNA"/>
</dbReference>
<dbReference type="Gene3D" id="3.20.80.10">
    <property type="entry name" value="Regulatory factor, effector binding domain"/>
    <property type="match status" value="1"/>
</dbReference>
<dbReference type="OrthoDB" id="9801008at2"/>
<name>A0A7X3FIY6_9BACL</name>
<dbReference type="InterPro" id="IPR053182">
    <property type="entry name" value="YobU-like_regulator"/>
</dbReference>
<proteinExistence type="predicted"/>
<feature type="domain" description="AraC effector-binding" evidence="1">
    <location>
        <begin position="5"/>
        <end position="160"/>
    </location>
</feature>
<keyword evidence="3" id="KW-1185">Reference proteome</keyword>
<accession>A0A7X3FIY6</accession>
<protein>
    <submittedName>
        <fullName evidence="2">AraC family transcriptional regulator</fullName>
    </submittedName>
</protein>
<dbReference type="SMART" id="SM00871">
    <property type="entry name" value="AraC_E_bind"/>
    <property type="match status" value="1"/>
</dbReference>